<protein>
    <submittedName>
        <fullName evidence="5">HIT domain-containing protein</fullName>
    </submittedName>
</protein>
<proteinExistence type="predicted"/>
<dbReference type="PROSITE" id="PS51084">
    <property type="entry name" value="HIT_2"/>
    <property type="match status" value="1"/>
</dbReference>
<evidence type="ECO:0000313" key="5">
    <source>
        <dbReference type="EMBL" id="TQE32621.1"/>
    </source>
</evidence>
<dbReference type="RefSeq" id="WP_141583076.1">
    <property type="nucleotide sequence ID" value="NZ_SPAZ01000167.1"/>
</dbReference>
<dbReference type="InterPro" id="IPR001310">
    <property type="entry name" value="Histidine_triad_HIT"/>
</dbReference>
<dbReference type="InterPro" id="IPR011146">
    <property type="entry name" value="HIT-like"/>
</dbReference>
<dbReference type="GO" id="GO:0003824">
    <property type="term" value="F:catalytic activity"/>
    <property type="evidence" value="ECO:0007669"/>
    <property type="project" value="InterPro"/>
</dbReference>
<name>A0AAE9AZG3_9ACTN</name>
<evidence type="ECO:0000256" key="3">
    <source>
        <dbReference type="PROSITE-ProRule" id="PRU00464"/>
    </source>
</evidence>
<dbReference type="AlphaFoldDB" id="A0AAE9AZG3"/>
<gene>
    <name evidence="5" type="ORF">Sipo8835_19895</name>
</gene>
<dbReference type="Gene3D" id="3.30.428.10">
    <property type="entry name" value="HIT-like"/>
    <property type="match status" value="1"/>
</dbReference>
<dbReference type="PRINTS" id="PR00332">
    <property type="entry name" value="HISTRIAD"/>
</dbReference>
<dbReference type="PANTHER" id="PTHR23089">
    <property type="entry name" value="HISTIDINE TRIAD HIT PROTEIN"/>
    <property type="match status" value="1"/>
</dbReference>
<dbReference type="SUPFAM" id="SSF54197">
    <property type="entry name" value="HIT-like"/>
    <property type="match status" value="1"/>
</dbReference>
<evidence type="ECO:0000313" key="6">
    <source>
        <dbReference type="Proteomes" id="UP000318720"/>
    </source>
</evidence>
<evidence type="ECO:0000259" key="4">
    <source>
        <dbReference type="PROSITE" id="PS51084"/>
    </source>
</evidence>
<sequence length="130" mass="14478">MTTAVVAPSKVSDFYCHQAIPGLVEFERVMETDRVLAFHHTKPSHPVHIVVVPKEHIPSLVDLGDGGPELLAEVMDVVAKVADQVREKHGAASVTTNVGLYQESKHLHWHVYHRGETEEQILKMYGHGDN</sequence>
<organism evidence="5 6">
    <name type="scientific">Streptomyces ipomoeae</name>
    <dbReference type="NCBI Taxonomy" id="103232"/>
    <lineage>
        <taxon>Bacteria</taxon>
        <taxon>Bacillati</taxon>
        <taxon>Actinomycetota</taxon>
        <taxon>Actinomycetes</taxon>
        <taxon>Kitasatosporales</taxon>
        <taxon>Streptomycetaceae</taxon>
        <taxon>Streptomyces</taxon>
    </lineage>
</organism>
<evidence type="ECO:0000256" key="2">
    <source>
        <dbReference type="PIRSR" id="PIRSR601310-3"/>
    </source>
</evidence>
<evidence type="ECO:0000256" key="1">
    <source>
        <dbReference type="PIRSR" id="PIRSR601310-1"/>
    </source>
</evidence>
<feature type="domain" description="HIT" evidence="4">
    <location>
        <begin position="15"/>
        <end position="121"/>
    </location>
</feature>
<accession>A0AAE9AZG3</accession>
<comment type="caution">
    <text evidence="5">The sequence shown here is derived from an EMBL/GenBank/DDBJ whole genome shotgun (WGS) entry which is preliminary data.</text>
</comment>
<feature type="short sequence motif" description="Histidine triad motif" evidence="2 3">
    <location>
        <begin position="106"/>
        <end position="110"/>
    </location>
</feature>
<feature type="active site" description="Tele-AMP-histidine intermediate" evidence="1">
    <location>
        <position position="108"/>
    </location>
</feature>
<dbReference type="EMBL" id="SPAZ01000167">
    <property type="protein sequence ID" value="TQE32621.1"/>
    <property type="molecule type" value="Genomic_DNA"/>
</dbReference>
<dbReference type="Proteomes" id="UP000318720">
    <property type="component" value="Unassembled WGS sequence"/>
</dbReference>
<reference evidence="5 6" key="1">
    <citation type="submission" date="2019-03" db="EMBL/GenBank/DDBJ databases">
        <title>Comparative genomic analyses of the sweetpotato soil rot pathogen, Streptomyces ipomoeae.</title>
        <authorList>
            <person name="Ruschel Soares N."/>
            <person name="Badger J.H."/>
            <person name="Huguet-Tapia J.C."/>
            <person name="Clark C.A."/>
            <person name="Pettis G.S."/>
        </authorList>
    </citation>
    <scope>NUCLEOTIDE SEQUENCE [LARGE SCALE GENOMIC DNA]</scope>
    <source>
        <strain evidence="5 6">88-35</strain>
    </source>
</reference>
<dbReference type="Pfam" id="PF01230">
    <property type="entry name" value="HIT"/>
    <property type="match status" value="1"/>
</dbReference>
<dbReference type="InterPro" id="IPR036265">
    <property type="entry name" value="HIT-like_sf"/>
</dbReference>